<dbReference type="Proteomes" id="UP000501466">
    <property type="component" value="Chromosome"/>
</dbReference>
<evidence type="ECO:0000256" key="3">
    <source>
        <dbReference type="ARBA" id="ARBA00023139"/>
    </source>
</evidence>
<evidence type="ECO:0008006" key="9">
    <source>
        <dbReference type="Google" id="ProtNLM"/>
    </source>
</evidence>
<keyword evidence="2" id="KW-0472">Membrane</keyword>
<dbReference type="InterPro" id="IPR005184">
    <property type="entry name" value="DUF306_Meta_HslJ"/>
</dbReference>
<gene>
    <name evidence="7" type="ORF">THMIRHAT_21720</name>
</gene>
<dbReference type="Pfam" id="PF03724">
    <property type="entry name" value="META"/>
    <property type="match status" value="1"/>
</dbReference>
<dbReference type="PANTHER" id="PTHR35535:SF2">
    <property type="entry name" value="DUF306 DOMAIN-CONTAINING PROTEIN"/>
    <property type="match status" value="1"/>
</dbReference>
<name>A0A6F8PQR6_9GAMM</name>
<dbReference type="Gene3D" id="2.40.128.200">
    <property type="match status" value="1"/>
</dbReference>
<dbReference type="PROSITE" id="PS51257">
    <property type="entry name" value="PROKAR_LIPOPROTEIN"/>
    <property type="match status" value="1"/>
</dbReference>
<protein>
    <recommendedName>
        <fullName evidence="9">META domain-containing protein</fullName>
    </recommendedName>
</protein>
<dbReference type="AlphaFoldDB" id="A0A6F8PQR6"/>
<keyword evidence="4" id="KW-0449">Lipoprotein</keyword>
<dbReference type="InterPro" id="IPR053147">
    <property type="entry name" value="Hsp_HslJ-like"/>
</dbReference>
<dbReference type="Gene3D" id="2.40.128.270">
    <property type="match status" value="1"/>
</dbReference>
<dbReference type="KEGG" id="tzo:THMIRHAT_21720"/>
<evidence type="ECO:0000256" key="4">
    <source>
        <dbReference type="ARBA" id="ARBA00023288"/>
    </source>
</evidence>
<dbReference type="InterPro" id="IPR036328">
    <property type="entry name" value="MliC_sf"/>
</dbReference>
<evidence type="ECO:0000259" key="6">
    <source>
        <dbReference type="Pfam" id="PF09864"/>
    </source>
</evidence>
<dbReference type="SUPFAM" id="SSF141488">
    <property type="entry name" value="YdhA-like"/>
    <property type="match status" value="1"/>
</dbReference>
<sequence length="225" mass="25144">MRLLTTILMGFLLGLGLMSCSLNSEKPVVQNVPLKGTTWHLTHQYDPKTFDAIGVDIQASLVLSDAGFSISGSDGCNRFVGAYQGAQSADGRLSFSRFSSTRMACIHHAEQSQAFMAALKGVTELELYGKILTLYQGNKPLLRFSPEAPAKQVQRVNYRCGTTDLKVHFEDQTAYLNWLDEEQILPYVLSASGTKYMNNQLTFWTKGRKAFLIWDKQNLACEQQD</sequence>
<keyword evidence="1" id="KW-0732">Signal</keyword>
<dbReference type="EMBL" id="AP021888">
    <property type="protein sequence ID" value="BBP44426.1"/>
    <property type="molecule type" value="Genomic_DNA"/>
</dbReference>
<proteinExistence type="predicted"/>
<dbReference type="PANTHER" id="PTHR35535">
    <property type="entry name" value="HEAT SHOCK PROTEIN HSLJ"/>
    <property type="match status" value="1"/>
</dbReference>
<keyword evidence="3" id="KW-0564">Palmitate</keyword>
<reference evidence="8" key="1">
    <citation type="submission" date="2019-11" db="EMBL/GenBank/DDBJ databases">
        <title>Isolation and characterization of two novel species in the genus Thiomicrorhabdus.</title>
        <authorList>
            <person name="Mochizuki J."/>
            <person name="Kojima H."/>
            <person name="Fukui M."/>
        </authorList>
    </citation>
    <scope>NUCLEOTIDE SEQUENCE [LARGE SCALE GENOMIC DNA]</scope>
    <source>
        <strain evidence="8">AkT22</strain>
    </source>
</reference>
<feature type="domain" description="C-type lysozyme inhibitor" evidence="6">
    <location>
        <begin position="158"/>
        <end position="218"/>
    </location>
</feature>
<evidence type="ECO:0000313" key="8">
    <source>
        <dbReference type="Proteomes" id="UP000501466"/>
    </source>
</evidence>
<keyword evidence="8" id="KW-1185">Reference proteome</keyword>
<feature type="domain" description="DUF306" evidence="5">
    <location>
        <begin position="33"/>
        <end position="144"/>
    </location>
</feature>
<evidence type="ECO:0000259" key="5">
    <source>
        <dbReference type="Pfam" id="PF03724"/>
    </source>
</evidence>
<evidence type="ECO:0000256" key="2">
    <source>
        <dbReference type="ARBA" id="ARBA00023136"/>
    </source>
</evidence>
<dbReference type="RefSeq" id="WP_173292141.1">
    <property type="nucleotide sequence ID" value="NZ_AP021888.1"/>
</dbReference>
<dbReference type="InterPro" id="IPR018660">
    <property type="entry name" value="MliC"/>
</dbReference>
<dbReference type="Pfam" id="PF09864">
    <property type="entry name" value="MliC"/>
    <property type="match status" value="1"/>
</dbReference>
<accession>A0A6F8PQR6</accession>
<evidence type="ECO:0000256" key="1">
    <source>
        <dbReference type="ARBA" id="ARBA00022729"/>
    </source>
</evidence>
<organism evidence="7 8">
    <name type="scientific">Thiosulfativibrio zosterae</name>
    <dbReference type="NCBI Taxonomy" id="2675053"/>
    <lineage>
        <taxon>Bacteria</taxon>
        <taxon>Pseudomonadati</taxon>
        <taxon>Pseudomonadota</taxon>
        <taxon>Gammaproteobacteria</taxon>
        <taxon>Thiotrichales</taxon>
        <taxon>Piscirickettsiaceae</taxon>
        <taxon>Thiosulfativibrio</taxon>
    </lineage>
</organism>
<dbReference type="InterPro" id="IPR038670">
    <property type="entry name" value="HslJ-like_sf"/>
</dbReference>
<evidence type="ECO:0000313" key="7">
    <source>
        <dbReference type="EMBL" id="BBP44426.1"/>
    </source>
</evidence>